<dbReference type="PANTHER" id="PTHR31479:SF4">
    <property type="entry name" value="FUNGAL LIPASE-LIKE DOMAIN-CONTAINING PROTEIN"/>
    <property type="match status" value="1"/>
</dbReference>
<proteinExistence type="predicted"/>
<dbReference type="InterPro" id="IPR029058">
    <property type="entry name" value="AB_hydrolase_fold"/>
</dbReference>
<comment type="caution">
    <text evidence="1">The sequence shown here is derived from an EMBL/GenBank/DDBJ whole genome shotgun (WGS) entry which is preliminary data.</text>
</comment>
<evidence type="ECO:0000313" key="2">
    <source>
        <dbReference type="Proteomes" id="UP000826271"/>
    </source>
</evidence>
<sequence length="297" mass="33800">MAPPEKEDFFRVGPSHLNPVDWFFGFRLIECLRDERDSSIFCAVYELIHSPDTRPPQYVVAFRGTANTSDNWKRDYKLNLQIIFNGLQSTSPFQKGLQKVSELSQSTPQTNVWLAGYSQGSAISLLIGSYLVRNIGIHLEIYLFNPPFISPPIEWIPKNLKFGVRLVKTLLIGKYCRPNDENNSNDDDPFGKLSSWFPNLFVNRLDPICGEYIGYFEHRKKMKLIGLQEAEKVATKYSVTNTLLSAARGKVASPAAHLIPSANLTISSTSSRCFIKAHKLRQWWSQDSQLESKTYTI</sequence>
<keyword evidence="2" id="KW-1185">Reference proteome</keyword>
<name>A0AAV6Y5F6_9LAMI</name>
<gene>
    <name evidence="1" type="ORF">BUALT_Bualt01G0081000</name>
</gene>
<protein>
    <recommendedName>
        <fullName evidence="3">Fungal lipase-like domain-containing protein</fullName>
    </recommendedName>
</protein>
<dbReference type="EMBL" id="WHWC01000001">
    <property type="protein sequence ID" value="KAG8390416.1"/>
    <property type="molecule type" value="Genomic_DNA"/>
</dbReference>
<organism evidence="1 2">
    <name type="scientific">Buddleja alternifolia</name>
    <dbReference type="NCBI Taxonomy" id="168488"/>
    <lineage>
        <taxon>Eukaryota</taxon>
        <taxon>Viridiplantae</taxon>
        <taxon>Streptophyta</taxon>
        <taxon>Embryophyta</taxon>
        <taxon>Tracheophyta</taxon>
        <taxon>Spermatophyta</taxon>
        <taxon>Magnoliopsida</taxon>
        <taxon>eudicotyledons</taxon>
        <taxon>Gunneridae</taxon>
        <taxon>Pentapetalae</taxon>
        <taxon>asterids</taxon>
        <taxon>lamiids</taxon>
        <taxon>Lamiales</taxon>
        <taxon>Scrophulariaceae</taxon>
        <taxon>Buddlejeae</taxon>
        <taxon>Buddleja</taxon>
    </lineage>
</organism>
<dbReference type="AlphaFoldDB" id="A0AAV6Y5F6"/>
<accession>A0AAV6Y5F6</accession>
<evidence type="ECO:0000313" key="1">
    <source>
        <dbReference type="EMBL" id="KAG8390416.1"/>
    </source>
</evidence>
<dbReference type="Gene3D" id="3.40.50.1820">
    <property type="entry name" value="alpha/beta hydrolase"/>
    <property type="match status" value="1"/>
</dbReference>
<dbReference type="PANTHER" id="PTHR31479">
    <property type="entry name" value="ALPHA/BETA-HYDROLASES SUPERFAMILY PROTEIN"/>
    <property type="match status" value="1"/>
</dbReference>
<evidence type="ECO:0008006" key="3">
    <source>
        <dbReference type="Google" id="ProtNLM"/>
    </source>
</evidence>
<dbReference type="Proteomes" id="UP000826271">
    <property type="component" value="Unassembled WGS sequence"/>
</dbReference>
<reference evidence="1" key="1">
    <citation type="submission" date="2019-10" db="EMBL/GenBank/DDBJ databases">
        <authorList>
            <person name="Zhang R."/>
            <person name="Pan Y."/>
            <person name="Wang J."/>
            <person name="Ma R."/>
            <person name="Yu S."/>
        </authorList>
    </citation>
    <scope>NUCLEOTIDE SEQUENCE</scope>
    <source>
        <strain evidence="1">LA-IB0</strain>
        <tissue evidence="1">Leaf</tissue>
    </source>
</reference>
<dbReference type="SUPFAM" id="SSF53474">
    <property type="entry name" value="alpha/beta-Hydrolases"/>
    <property type="match status" value="1"/>
</dbReference>